<accession>A0A1D1V425</accession>
<evidence type="ECO:0000313" key="3">
    <source>
        <dbReference type="Proteomes" id="UP000186922"/>
    </source>
</evidence>
<proteinExistence type="predicted"/>
<organism evidence="2 3">
    <name type="scientific">Ramazzottius varieornatus</name>
    <name type="common">Water bear</name>
    <name type="synonym">Tardigrade</name>
    <dbReference type="NCBI Taxonomy" id="947166"/>
    <lineage>
        <taxon>Eukaryota</taxon>
        <taxon>Metazoa</taxon>
        <taxon>Ecdysozoa</taxon>
        <taxon>Tardigrada</taxon>
        <taxon>Eutardigrada</taxon>
        <taxon>Parachela</taxon>
        <taxon>Hypsibioidea</taxon>
        <taxon>Ramazzottiidae</taxon>
        <taxon>Ramazzottius</taxon>
    </lineage>
</organism>
<feature type="compositionally biased region" description="Polar residues" evidence="1">
    <location>
        <begin position="65"/>
        <end position="79"/>
    </location>
</feature>
<feature type="region of interest" description="Disordered" evidence="1">
    <location>
        <begin position="20"/>
        <end position="81"/>
    </location>
</feature>
<keyword evidence="3" id="KW-1185">Reference proteome</keyword>
<dbReference type="OrthoDB" id="10072121at2759"/>
<reference evidence="2 3" key="1">
    <citation type="journal article" date="2016" name="Nat. Commun.">
        <title>Extremotolerant tardigrade genome and improved radiotolerance of human cultured cells by tardigrade-unique protein.</title>
        <authorList>
            <person name="Hashimoto T."/>
            <person name="Horikawa D.D."/>
            <person name="Saito Y."/>
            <person name="Kuwahara H."/>
            <person name="Kozuka-Hata H."/>
            <person name="Shin-I T."/>
            <person name="Minakuchi Y."/>
            <person name="Ohishi K."/>
            <person name="Motoyama A."/>
            <person name="Aizu T."/>
            <person name="Enomoto A."/>
            <person name="Kondo K."/>
            <person name="Tanaka S."/>
            <person name="Hara Y."/>
            <person name="Koshikawa S."/>
            <person name="Sagara H."/>
            <person name="Miura T."/>
            <person name="Yokobori S."/>
            <person name="Miyagawa K."/>
            <person name="Suzuki Y."/>
            <person name="Kubo T."/>
            <person name="Oyama M."/>
            <person name="Kohara Y."/>
            <person name="Fujiyama A."/>
            <person name="Arakawa K."/>
            <person name="Katayama T."/>
            <person name="Toyoda A."/>
            <person name="Kunieda T."/>
        </authorList>
    </citation>
    <scope>NUCLEOTIDE SEQUENCE [LARGE SCALE GENOMIC DNA]</scope>
    <source>
        <strain evidence="2 3">YOKOZUNA-1</strain>
    </source>
</reference>
<feature type="region of interest" description="Disordered" evidence="1">
    <location>
        <begin position="101"/>
        <end position="238"/>
    </location>
</feature>
<name>A0A1D1V425_RAMVA</name>
<sequence>MMAPKRMTLPLQGEFAMNFDENGPQWGHQKSFYSEDSPRSYASTPLPTAEFARPRGPARARSPSTMRSASTRRQPSLSDNVDLFVDDKFYKTHNKQFGPAVININEDHTGASSSGSNRGGSGYSDSGYRPPSSAGGFSYTSPSPSSALGSRSGASSVFPLFSDNASSPPSTPNKPTPNAFSYGKIPPRVTSSHDYDKFGNPTRSPSSMSYGSSPPSSGFSQARRGSYSSNSGSSAGTIVVIGNPRDFEQKTISFSFDPEKRLVKSDGTLVDSHDHPGLRI</sequence>
<feature type="compositionally biased region" description="Low complexity" evidence="1">
    <location>
        <begin position="54"/>
        <end position="64"/>
    </location>
</feature>
<evidence type="ECO:0000313" key="2">
    <source>
        <dbReference type="EMBL" id="GAU96461.1"/>
    </source>
</evidence>
<dbReference type="Proteomes" id="UP000186922">
    <property type="component" value="Unassembled WGS sequence"/>
</dbReference>
<feature type="compositionally biased region" description="Low complexity" evidence="1">
    <location>
        <begin position="204"/>
        <end position="236"/>
    </location>
</feature>
<dbReference type="AlphaFoldDB" id="A0A1D1V425"/>
<dbReference type="EMBL" id="BDGG01000003">
    <property type="protein sequence ID" value="GAU96461.1"/>
    <property type="molecule type" value="Genomic_DNA"/>
</dbReference>
<evidence type="ECO:0000256" key="1">
    <source>
        <dbReference type="SAM" id="MobiDB-lite"/>
    </source>
</evidence>
<gene>
    <name evidence="2" type="primary">RvY_07903-1</name>
    <name evidence="2" type="synonym">RvY_07903.1</name>
    <name evidence="2" type="ORF">RvY_07903</name>
</gene>
<protein>
    <submittedName>
        <fullName evidence="2">Uncharacterized protein</fullName>
    </submittedName>
</protein>
<comment type="caution">
    <text evidence="2">The sequence shown here is derived from an EMBL/GenBank/DDBJ whole genome shotgun (WGS) entry which is preliminary data.</text>
</comment>
<feature type="compositionally biased region" description="Low complexity" evidence="1">
    <location>
        <begin position="123"/>
        <end position="156"/>
    </location>
</feature>